<gene>
    <name evidence="7" type="ORF">DKG75_11630</name>
</gene>
<dbReference type="SUPFAM" id="SSF144091">
    <property type="entry name" value="Rhomboid-like"/>
    <property type="match status" value="1"/>
</dbReference>
<evidence type="ECO:0000256" key="2">
    <source>
        <dbReference type="ARBA" id="ARBA00022692"/>
    </source>
</evidence>
<keyword evidence="2 5" id="KW-0812">Transmembrane</keyword>
<evidence type="ECO:0000313" key="8">
    <source>
        <dbReference type="Proteomes" id="UP000246077"/>
    </source>
</evidence>
<proteinExistence type="predicted"/>
<keyword evidence="7" id="KW-0378">Hydrolase</keyword>
<keyword evidence="7" id="KW-0645">Protease</keyword>
<dbReference type="GO" id="GO:0004252">
    <property type="term" value="F:serine-type endopeptidase activity"/>
    <property type="evidence" value="ECO:0007669"/>
    <property type="project" value="InterPro"/>
</dbReference>
<keyword evidence="8" id="KW-1185">Reference proteome</keyword>
<feature type="transmembrane region" description="Helical" evidence="5">
    <location>
        <begin position="110"/>
        <end position="129"/>
    </location>
</feature>
<reference evidence="8" key="1">
    <citation type="submission" date="2018-05" db="EMBL/GenBank/DDBJ databases">
        <title>Zavarzinia sp. HR-AS.</title>
        <authorList>
            <person name="Lee Y."/>
            <person name="Jeon C.O."/>
        </authorList>
    </citation>
    <scope>NUCLEOTIDE SEQUENCE [LARGE SCALE GENOMIC DNA]</scope>
    <source>
        <strain evidence="8">DSM 1231</strain>
    </source>
</reference>
<organism evidence="7 8">
    <name type="scientific">Zavarzinia compransoris</name>
    <dbReference type="NCBI Taxonomy" id="1264899"/>
    <lineage>
        <taxon>Bacteria</taxon>
        <taxon>Pseudomonadati</taxon>
        <taxon>Pseudomonadota</taxon>
        <taxon>Alphaproteobacteria</taxon>
        <taxon>Rhodospirillales</taxon>
        <taxon>Zavarziniaceae</taxon>
        <taxon>Zavarzinia</taxon>
    </lineage>
</organism>
<evidence type="ECO:0000259" key="6">
    <source>
        <dbReference type="Pfam" id="PF01694"/>
    </source>
</evidence>
<comment type="caution">
    <text evidence="7">The sequence shown here is derived from an EMBL/GenBank/DDBJ whole genome shotgun (WGS) entry which is preliminary data.</text>
</comment>
<dbReference type="Gene3D" id="1.20.1540.10">
    <property type="entry name" value="Rhomboid-like"/>
    <property type="match status" value="1"/>
</dbReference>
<dbReference type="OrthoDB" id="9813074at2"/>
<evidence type="ECO:0000313" key="7">
    <source>
        <dbReference type="EMBL" id="PWR21067.1"/>
    </source>
</evidence>
<dbReference type="EMBL" id="QGLF01000003">
    <property type="protein sequence ID" value="PWR21067.1"/>
    <property type="molecule type" value="Genomic_DNA"/>
</dbReference>
<keyword evidence="3 5" id="KW-1133">Transmembrane helix</keyword>
<dbReference type="GO" id="GO:0016020">
    <property type="term" value="C:membrane"/>
    <property type="evidence" value="ECO:0007669"/>
    <property type="project" value="UniProtKB-SubCell"/>
</dbReference>
<dbReference type="PANTHER" id="PTHR43731">
    <property type="entry name" value="RHOMBOID PROTEASE"/>
    <property type="match status" value="1"/>
</dbReference>
<sequence>MIACIAVFLWQLITGHREVDSIRYGFVPYFLFQGLPGDIDIGGAGPLATMVTYAFLHGDFWHLAGNILFLWIFGNNVEDALGHGLYLLFYLFCAVAAALGEGLVDPLSQAPLIGASGAISGVLGAYVMLYPRQPVIVLVGFVPLPVPAFLTIGIWFVFQLLDGVTGAASAESIAWIAHVGGFIVGAALIRPFRHQLRPQG</sequence>
<dbReference type="InterPro" id="IPR050925">
    <property type="entry name" value="Rhomboid_protease_S54"/>
</dbReference>
<dbReference type="InterPro" id="IPR035952">
    <property type="entry name" value="Rhomboid-like_sf"/>
</dbReference>
<evidence type="ECO:0000256" key="4">
    <source>
        <dbReference type="ARBA" id="ARBA00023136"/>
    </source>
</evidence>
<evidence type="ECO:0000256" key="1">
    <source>
        <dbReference type="ARBA" id="ARBA00004141"/>
    </source>
</evidence>
<dbReference type="PANTHER" id="PTHR43731:SF34">
    <property type="entry name" value="PEPTIDASE S54 RHOMBOID DOMAIN-CONTAINING PROTEIN"/>
    <property type="match status" value="1"/>
</dbReference>
<feature type="transmembrane region" description="Helical" evidence="5">
    <location>
        <begin position="53"/>
        <end position="73"/>
    </location>
</feature>
<protein>
    <submittedName>
        <fullName evidence="7">Rhomboid family intramembrane serine protease</fullName>
    </submittedName>
</protein>
<dbReference type="Proteomes" id="UP000246077">
    <property type="component" value="Unassembled WGS sequence"/>
</dbReference>
<dbReference type="Pfam" id="PF01694">
    <property type="entry name" value="Rhomboid"/>
    <property type="match status" value="1"/>
</dbReference>
<keyword evidence="4 5" id="KW-0472">Membrane</keyword>
<feature type="transmembrane region" description="Helical" evidence="5">
    <location>
        <begin position="85"/>
        <end position="104"/>
    </location>
</feature>
<evidence type="ECO:0000256" key="5">
    <source>
        <dbReference type="SAM" id="Phobius"/>
    </source>
</evidence>
<comment type="subcellular location">
    <subcellularLocation>
        <location evidence="1">Membrane</location>
        <topology evidence="1">Multi-pass membrane protein</topology>
    </subcellularLocation>
</comment>
<dbReference type="AlphaFoldDB" id="A0A317E1V1"/>
<dbReference type="GO" id="GO:0006508">
    <property type="term" value="P:proteolysis"/>
    <property type="evidence" value="ECO:0007669"/>
    <property type="project" value="UniProtKB-KW"/>
</dbReference>
<feature type="transmembrane region" description="Helical" evidence="5">
    <location>
        <begin position="173"/>
        <end position="192"/>
    </location>
</feature>
<dbReference type="InterPro" id="IPR022764">
    <property type="entry name" value="Peptidase_S54_rhomboid_dom"/>
</dbReference>
<feature type="domain" description="Peptidase S54 rhomboid" evidence="6">
    <location>
        <begin position="48"/>
        <end position="189"/>
    </location>
</feature>
<feature type="transmembrane region" description="Helical" evidence="5">
    <location>
        <begin position="136"/>
        <end position="161"/>
    </location>
</feature>
<evidence type="ECO:0000256" key="3">
    <source>
        <dbReference type="ARBA" id="ARBA00022989"/>
    </source>
</evidence>
<name>A0A317E1V1_9PROT</name>
<accession>A0A317E1V1</accession>